<protein>
    <recommendedName>
        <fullName evidence="4">Phosphoglycerate mutase-like protein</fullName>
    </recommendedName>
</protein>
<dbReference type="AlphaFoldDB" id="A0AAV9WIA4"/>
<dbReference type="GO" id="GO:0016791">
    <property type="term" value="F:phosphatase activity"/>
    <property type="evidence" value="ECO:0007669"/>
    <property type="project" value="TreeGrafter"/>
</dbReference>
<keyword evidence="3" id="KW-1185">Reference proteome</keyword>
<dbReference type="PANTHER" id="PTHR48100:SF54">
    <property type="entry name" value="PHOSPHATASE SPAC5H10.03-RELATED"/>
    <property type="match status" value="1"/>
</dbReference>
<evidence type="ECO:0000256" key="1">
    <source>
        <dbReference type="SAM" id="MobiDB-lite"/>
    </source>
</evidence>
<organism evidence="2 3">
    <name type="scientific">Arthrobotrys musiformis</name>
    <dbReference type="NCBI Taxonomy" id="47236"/>
    <lineage>
        <taxon>Eukaryota</taxon>
        <taxon>Fungi</taxon>
        <taxon>Dikarya</taxon>
        <taxon>Ascomycota</taxon>
        <taxon>Pezizomycotina</taxon>
        <taxon>Orbiliomycetes</taxon>
        <taxon>Orbiliales</taxon>
        <taxon>Orbiliaceae</taxon>
        <taxon>Arthrobotrys</taxon>
    </lineage>
</organism>
<dbReference type="InterPro" id="IPR029033">
    <property type="entry name" value="His_PPase_superfam"/>
</dbReference>
<accession>A0AAV9WIA4</accession>
<name>A0AAV9WIA4_9PEZI</name>
<dbReference type="EMBL" id="JAVHJL010000003">
    <property type="protein sequence ID" value="KAK6508012.1"/>
    <property type="molecule type" value="Genomic_DNA"/>
</dbReference>
<dbReference type="SMART" id="SM00855">
    <property type="entry name" value="PGAM"/>
    <property type="match status" value="1"/>
</dbReference>
<dbReference type="PANTHER" id="PTHR48100">
    <property type="entry name" value="BROAD-SPECIFICITY PHOSPHATASE YOR283W-RELATED"/>
    <property type="match status" value="1"/>
</dbReference>
<comment type="caution">
    <text evidence="2">The sequence shown here is derived from an EMBL/GenBank/DDBJ whole genome shotgun (WGS) entry which is preliminary data.</text>
</comment>
<dbReference type="InterPro" id="IPR013078">
    <property type="entry name" value="His_Pase_superF_clade-1"/>
</dbReference>
<dbReference type="InterPro" id="IPR050275">
    <property type="entry name" value="PGM_Phosphatase"/>
</dbReference>
<dbReference type="Gene3D" id="3.40.50.1240">
    <property type="entry name" value="Phosphoglycerate mutase-like"/>
    <property type="match status" value="1"/>
</dbReference>
<reference evidence="2 3" key="1">
    <citation type="submission" date="2023-08" db="EMBL/GenBank/DDBJ databases">
        <authorList>
            <person name="Palmer J.M."/>
        </authorList>
    </citation>
    <scope>NUCLEOTIDE SEQUENCE [LARGE SCALE GENOMIC DNA]</scope>
    <source>
        <strain evidence="2 3">TWF481</strain>
    </source>
</reference>
<evidence type="ECO:0000313" key="3">
    <source>
        <dbReference type="Proteomes" id="UP001370758"/>
    </source>
</evidence>
<gene>
    <name evidence="2" type="ORF">TWF481_006432</name>
</gene>
<dbReference type="CDD" id="cd07067">
    <property type="entry name" value="HP_PGM_like"/>
    <property type="match status" value="1"/>
</dbReference>
<dbReference type="Pfam" id="PF00300">
    <property type="entry name" value="His_Phos_1"/>
    <property type="match status" value="1"/>
</dbReference>
<dbReference type="Proteomes" id="UP001370758">
    <property type="component" value="Unassembled WGS sequence"/>
</dbReference>
<evidence type="ECO:0008006" key="4">
    <source>
        <dbReference type="Google" id="ProtNLM"/>
    </source>
</evidence>
<dbReference type="GO" id="GO:0005737">
    <property type="term" value="C:cytoplasm"/>
    <property type="evidence" value="ECO:0007669"/>
    <property type="project" value="TreeGrafter"/>
</dbReference>
<evidence type="ECO:0000313" key="2">
    <source>
        <dbReference type="EMBL" id="KAK6508012.1"/>
    </source>
</evidence>
<sequence>MPPRLLHLVRHAQGHHNVNWQHYLRDPALTDLGHSQCQRLASTFPHHSSITHVVCSPLKRTIQTTLESFHPTIARLVSQDKDFKIRANPYFQENGEWECDIGSTIPEIQEFLSNFVDDAAKENDVVIRGYEHQSCLDFSLVEKSSPEWPEKKRIFAAKNVEKRGAYARDYLFDNYTEKDEVVIVSHGGYLHVLTEDWDSYDDMKGTGWENTERRSFVVKKNDAGKVVLEETEESIKNRSLVHTVDTDSGTERRETEIAGHHHLQTEVKA</sequence>
<proteinExistence type="predicted"/>
<feature type="region of interest" description="Disordered" evidence="1">
    <location>
        <begin position="243"/>
        <end position="269"/>
    </location>
</feature>
<feature type="compositionally biased region" description="Basic and acidic residues" evidence="1">
    <location>
        <begin position="249"/>
        <end position="269"/>
    </location>
</feature>
<dbReference type="SUPFAM" id="SSF53254">
    <property type="entry name" value="Phosphoglycerate mutase-like"/>
    <property type="match status" value="1"/>
</dbReference>